<dbReference type="PROSITE" id="PS50844">
    <property type="entry name" value="AFP_LIKE"/>
    <property type="match status" value="1"/>
</dbReference>
<dbReference type="AlphaFoldDB" id="A0A151B4U4"/>
<protein>
    <submittedName>
        <fullName evidence="2">N,N'-diacetyllegionaminic acid synthase</fullName>
        <ecNumber evidence="2">2.5.1.101</ecNumber>
    </submittedName>
</protein>
<dbReference type="Gene3D" id="3.20.20.70">
    <property type="entry name" value="Aldolase class I"/>
    <property type="match status" value="1"/>
</dbReference>
<keyword evidence="3" id="KW-1185">Reference proteome</keyword>
<feature type="domain" description="AFP-like" evidence="1">
    <location>
        <begin position="294"/>
        <end position="350"/>
    </location>
</feature>
<keyword evidence="2" id="KW-0808">Transferase</keyword>
<dbReference type="CDD" id="cd11615">
    <property type="entry name" value="SAF_NeuB_like"/>
    <property type="match status" value="1"/>
</dbReference>
<dbReference type="InterPro" id="IPR013785">
    <property type="entry name" value="Aldolase_TIM"/>
</dbReference>
<dbReference type="InterPro" id="IPR057736">
    <property type="entry name" value="SAF_PseI/NeuA/NeuB"/>
</dbReference>
<proteinExistence type="predicted"/>
<dbReference type="SMART" id="SM00858">
    <property type="entry name" value="SAF"/>
    <property type="match status" value="1"/>
</dbReference>
<dbReference type="GO" id="GO:0016051">
    <property type="term" value="P:carbohydrate biosynthetic process"/>
    <property type="evidence" value="ECO:0007669"/>
    <property type="project" value="InterPro"/>
</dbReference>
<dbReference type="PANTHER" id="PTHR42966:SF1">
    <property type="entry name" value="SIALIC ACID SYNTHASE"/>
    <property type="match status" value="1"/>
</dbReference>
<comment type="caution">
    <text evidence="2">The sequence shown here is derived from an EMBL/GenBank/DDBJ whole genome shotgun (WGS) entry which is preliminary data.</text>
</comment>
<dbReference type="OrthoDB" id="9814210at2"/>
<dbReference type="InterPro" id="IPR036732">
    <property type="entry name" value="AFP_Neu5c_C_sf"/>
</dbReference>
<evidence type="ECO:0000313" key="3">
    <source>
        <dbReference type="Proteomes" id="UP000075531"/>
    </source>
</evidence>
<dbReference type="SUPFAM" id="SSF51569">
    <property type="entry name" value="Aldolase"/>
    <property type="match status" value="1"/>
</dbReference>
<accession>A0A151B4U4</accession>
<dbReference type="InterPro" id="IPR051690">
    <property type="entry name" value="PseI-like"/>
</dbReference>
<dbReference type="RefSeq" id="WP_066824207.1">
    <property type="nucleotide sequence ID" value="NZ_LTBA01000010.1"/>
</dbReference>
<dbReference type="Pfam" id="PF08666">
    <property type="entry name" value="SAF"/>
    <property type="match status" value="1"/>
</dbReference>
<dbReference type="SUPFAM" id="SSF51269">
    <property type="entry name" value="AFP III-like domain"/>
    <property type="match status" value="1"/>
</dbReference>
<dbReference type="PATRIC" id="fig|1121338.3.peg.1324"/>
<dbReference type="STRING" id="1121338.CLTEP_12880"/>
<dbReference type="Proteomes" id="UP000075531">
    <property type="component" value="Unassembled WGS sequence"/>
</dbReference>
<gene>
    <name evidence="2" type="primary">legI_2</name>
    <name evidence="2" type="ORF">CLTEP_12880</name>
</gene>
<dbReference type="InterPro" id="IPR013974">
    <property type="entry name" value="SAF"/>
</dbReference>
<dbReference type="EMBL" id="LTBA01000010">
    <property type="protein sequence ID" value="KYH34823.1"/>
    <property type="molecule type" value="Genomic_DNA"/>
</dbReference>
<dbReference type="Gene3D" id="3.90.1210.10">
    <property type="entry name" value="Antifreeze-like/N-acetylneuraminic acid synthase C-terminal domain"/>
    <property type="match status" value="1"/>
</dbReference>
<reference evidence="2 3" key="1">
    <citation type="submission" date="2016-02" db="EMBL/GenBank/DDBJ databases">
        <title>Genome sequence of Clostridium tepidiprofundi DSM 19306.</title>
        <authorList>
            <person name="Poehlein A."/>
            <person name="Daniel R."/>
        </authorList>
    </citation>
    <scope>NUCLEOTIDE SEQUENCE [LARGE SCALE GENOMIC DNA]</scope>
    <source>
        <strain evidence="2 3">DSM 19306</strain>
    </source>
</reference>
<dbReference type="EC" id="2.5.1.101" evidence="2"/>
<dbReference type="GO" id="GO:0047444">
    <property type="term" value="F:N-acylneuraminate-9-phosphate synthase activity"/>
    <property type="evidence" value="ECO:0007669"/>
    <property type="project" value="TreeGrafter"/>
</dbReference>
<evidence type="ECO:0000259" key="1">
    <source>
        <dbReference type="PROSITE" id="PS50844"/>
    </source>
</evidence>
<sequence length="350" mass="39434">MKEFTILNKNIGGNSPVFIVAEIGANHNGNVELAKKMVKVAADCGVDAVKFQTYTSEELLADKDRIITWGNEEYRKSEPIGEMFDRLALPRKVHKEVFDYARRLGVIPFSTPFSVEGLHFLESLGVPCVKVAASDVNFLDMLKEISKINKPVMLSLGKCTLSEADRAISTLLNGGCDKIVIMHCVSQYPSPMNEMNLKVIESLKVLYPECIIGFSDHSVGITATLGAVALGAKVIEKHFTLDRKMLGPDHWFSMDPTDMKDLVTEIRNLEVAMGHPRKRVLECELDEKLKSTRSLVLRKSIKEGERITEDHLKMLRPGWGIQPYDKEKIIGMRVNRNLETNTVLKWEYLK</sequence>
<organism evidence="2 3">
    <name type="scientific">Clostridium tepidiprofundi DSM 19306</name>
    <dbReference type="NCBI Taxonomy" id="1121338"/>
    <lineage>
        <taxon>Bacteria</taxon>
        <taxon>Bacillati</taxon>
        <taxon>Bacillota</taxon>
        <taxon>Clostridia</taxon>
        <taxon>Eubacteriales</taxon>
        <taxon>Clostridiaceae</taxon>
        <taxon>Clostridium</taxon>
    </lineage>
</organism>
<dbReference type="InterPro" id="IPR006190">
    <property type="entry name" value="SAF_AFP_Neu5Ac"/>
</dbReference>
<evidence type="ECO:0000313" key="2">
    <source>
        <dbReference type="EMBL" id="KYH34823.1"/>
    </source>
</evidence>
<name>A0A151B4U4_9CLOT</name>
<dbReference type="Pfam" id="PF03102">
    <property type="entry name" value="NeuB"/>
    <property type="match status" value="1"/>
</dbReference>
<dbReference type="InterPro" id="IPR013132">
    <property type="entry name" value="PseI/NeuA/B-like_N"/>
</dbReference>
<dbReference type="PANTHER" id="PTHR42966">
    <property type="entry name" value="N-ACETYLNEURAMINATE SYNTHASE"/>
    <property type="match status" value="1"/>
</dbReference>